<reference evidence="1 2" key="1">
    <citation type="journal article" date="2023" name="Plants (Basel)">
        <title>Bridging the Gap: Combining Genomics and Transcriptomics Approaches to Understand Stylosanthes scabra, an Orphan Legume from the Brazilian Caatinga.</title>
        <authorList>
            <person name="Ferreira-Neto J.R.C."/>
            <person name="da Silva M.D."/>
            <person name="Binneck E."/>
            <person name="de Melo N.F."/>
            <person name="da Silva R.H."/>
            <person name="de Melo A.L.T.M."/>
            <person name="Pandolfi V."/>
            <person name="Bustamante F.O."/>
            <person name="Brasileiro-Vidal A.C."/>
            <person name="Benko-Iseppon A.M."/>
        </authorList>
    </citation>
    <scope>NUCLEOTIDE SEQUENCE [LARGE SCALE GENOMIC DNA]</scope>
    <source>
        <tissue evidence="1">Leaves</tissue>
    </source>
</reference>
<feature type="non-terminal residue" evidence="1">
    <location>
        <position position="95"/>
    </location>
</feature>
<evidence type="ECO:0000313" key="1">
    <source>
        <dbReference type="EMBL" id="MED6223461.1"/>
    </source>
</evidence>
<dbReference type="Proteomes" id="UP001341840">
    <property type="component" value="Unassembled WGS sequence"/>
</dbReference>
<gene>
    <name evidence="1" type="ORF">PIB30_074142</name>
</gene>
<sequence>MLPAENSAGNFENSPITIYWRQFYRRKKSAGKSSLTPKTAKTRENSACNSVGNRRIFCSERLLALVRPLALVRTHPSLIATWSPSFGTGAYAPKL</sequence>
<accession>A0ABU6ZN89</accession>
<protein>
    <submittedName>
        <fullName evidence="1">Uncharacterized protein</fullName>
    </submittedName>
</protein>
<organism evidence="1 2">
    <name type="scientific">Stylosanthes scabra</name>
    <dbReference type="NCBI Taxonomy" id="79078"/>
    <lineage>
        <taxon>Eukaryota</taxon>
        <taxon>Viridiplantae</taxon>
        <taxon>Streptophyta</taxon>
        <taxon>Embryophyta</taxon>
        <taxon>Tracheophyta</taxon>
        <taxon>Spermatophyta</taxon>
        <taxon>Magnoliopsida</taxon>
        <taxon>eudicotyledons</taxon>
        <taxon>Gunneridae</taxon>
        <taxon>Pentapetalae</taxon>
        <taxon>rosids</taxon>
        <taxon>fabids</taxon>
        <taxon>Fabales</taxon>
        <taxon>Fabaceae</taxon>
        <taxon>Papilionoideae</taxon>
        <taxon>50 kb inversion clade</taxon>
        <taxon>dalbergioids sensu lato</taxon>
        <taxon>Dalbergieae</taxon>
        <taxon>Pterocarpus clade</taxon>
        <taxon>Stylosanthes</taxon>
    </lineage>
</organism>
<name>A0ABU6ZN89_9FABA</name>
<proteinExistence type="predicted"/>
<comment type="caution">
    <text evidence="1">The sequence shown here is derived from an EMBL/GenBank/DDBJ whole genome shotgun (WGS) entry which is preliminary data.</text>
</comment>
<evidence type="ECO:0000313" key="2">
    <source>
        <dbReference type="Proteomes" id="UP001341840"/>
    </source>
</evidence>
<dbReference type="EMBL" id="JASCZI010272775">
    <property type="protein sequence ID" value="MED6223461.1"/>
    <property type="molecule type" value="Genomic_DNA"/>
</dbReference>
<keyword evidence="2" id="KW-1185">Reference proteome</keyword>